<name>A0A814GAQ0_9BILA</name>
<evidence type="ECO:0000256" key="1">
    <source>
        <dbReference type="ARBA" id="ARBA00006718"/>
    </source>
</evidence>
<comment type="similarity">
    <text evidence="1">Belongs to the HesB/IscA family.</text>
</comment>
<evidence type="ECO:0000313" key="2">
    <source>
        <dbReference type="EMBL" id="CAF0994346.1"/>
    </source>
</evidence>
<dbReference type="GO" id="GO:0051537">
    <property type="term" value="F:2 iron, 2 sulfur cluster binding"/>
    <property type="evidence" value="ECO:0007669"/>
    <property type="project" value="TreeGrafter"/>
</dbReference>
<gene>
    <name evidence="2" type="ORF">OXX778_LOCUS16078</name>
</gene>
<evidence type="ECO:0000313" key="3">
    <source>
        <dbReference type="Proteomes" id="UP000663879"/>
    </source>
</evidence>
<dbReference type="AlphaFoldDB" id="A0A814GAQ0"/>
<dbReference type="GO" id="GO:0005506">
    <property type="term" value="F:iron ion binding"/>
    <property type="evidence" value="ECO:0007669"/>
    <property type="project" value="TreeGrafter"/>
</dbReference>
<dbReference type="GO" id="GO:0005739">
    <property type="term" value="C:mitochondrion"/>
    <property type="evidence" value="ECO:0007669"/>
    <property type="project" value="TreeGrafter"/>
</dbReference>
<dbReference type="PANTHER" id="PTHR43011">
    <property type="entry name" value="IRON-SULFUR CLUSTER ASSEMBLY 2 HOMOLOG, MITOCHONDRIAL"/>
    <property type="match status" value="1"/>
</dbReference>
<dbReference type="OrthoDB" id="1938621at2759"/>
<dbReference type="Proteomes" id="UP000663879">
    <property type="component" value="Unassembled WGS sequence"/>
</dbReference>
<dbReference type="GO" id="GO:0016226">
    <property type="term" value="P:iron-sulfur cluster assembly"/>
    <property type="evidence" value="ECO:0007669"/>
    <property type="project" value="TreeGrafter"/>
</dbReference>
<comment type="caution">
    <text evidence="2">The sequence shown here is derived from an EMBL/GenBank/DDBJ whole genome shotgun (WGS) entry which is preliminary data.</text>
</comment>
<protein>
    <submittedName>
        <fullName evidence="2">Uncharacterized protein</fullName>
    </submittedName>
</protein>
<organism evidence="2 3">
    <name type="scientific">Brachionus calyciflorus</name>
    <dbReference type="NCBI Taxonomy" id="104777"/>
    <lineage>
        <taxon>Eukaryota</taxon>
        <taxon>Metazoa</taxon>
        <taxon>Spiralia</taxon>
        <taxon>Gnathifera</taxon>
        <taxon>Rotifera</taxon>
        <taxon>Eurotatoria</taxon>
        <taxon>Monogononta</taxon>
        <taxon>Pseudotrocha</taxon>
        <taxon>Ploima</taxon>
        <taxon>Brachionidae</taxon>
        <taxon>Brachionus</taxon>
    </lineage>
</organism>
<dbReference type="InterPro" id="IPR035903">
    <property type="entry name" value="HesB-like_dom_sf"/>
</dbReference>
<dbReference type="Gene3D" id="2.60.300.12">
    <property type="entry name" value="HesB-like domain"/>
    <property type="match status" value="1"/>
</dbReference>
<dbReference type="EMBL" id="CAJNOC010003705">
    <property type="protein sequence ID" value="CAF0994346.1"/>
    <property type="molecule type" value="Genomic_DNA"/>
</dbReference>
<sequence length="104" mass="11943">MFYVRRLVTQPLNFISKNTSYLNQSRFILTSQVKQNSEAQAKSSNQSEPINLSEPCIKRIKEIFEADKKYLKVSVESGGCSGLNYNFSLETKISEEDQIIEKEI</sequence>
<proteinExistence type="inferred from homology"/>
<accession>A0A814GAQ0</accession>
<dbReference type="SUPFAM" id="SSF89360">
    <property type="entry name" value="HesB-like domain"/>
    <property type="match status" value="1"/>
</dbReference>
<dbReference type="GO" id="GO:0051539">
    <property type="term" value="F:4 iron, 4 sulfur cluster binding"/>
    <property type="evidence" value="ECO:0007669"/>
    <property type="project" value="TreeGrafter"/>
</dbReference>
<keyword evidence="3" id="KW-1185">Reference proteome</keyword>
<reference evidence="2" key="1">
    <citation type="submission" date="2021-02" db="EMBL/GenBank/DDBJ databases">
        <authorList>
            <person name="Nowell W R."/>
        </authorList>
    </citation>
    <scope>NUCLEOTIDE SEQUENCE</scope>
    <source>
        <strain evidence="2">Ploen Becks lab</strain>
    </source>
</reference>
<dbReference type="PANTHER" id="PTHR43011:SF1">
    <property type="entry name" value="IRON-SULFUR CLUSTER ASSEMBLY 2 HOMOLOG, MITOCHONDRIAL"/>
    <property type="match status" value="1"/>
</dbReference>